<dbReference type="Proteomes" id="UP001597427">
    <property type="component" value="Unassembled WGS sequence"/>
</dbReference>
<evidence type="ECO:0000313" key="7">
    <source>
        <dbReference type="EMBL" id="MFD2729423.1"/>
    </source>
</evidence>
<protein>
    <submittedName>
        <fullName evidence="7">Fur family transcriptional regulator</fullName>
    </submittedName>
</protein>
<sequence>MTATLDSIIHSLKKKNIRITPQRTAILEVLIQSKNHPTAEEVYKQIELDFPGMSVATVYNNLRLFTDLGFVKEMSYGDNASRFDFTTDLHYHAICSKCGKITDFHYPNLDDVEIAASKLTGYKIDSHRLEVYGLCPDCQETESNINKTTNS</sequence>
<keyword evidence="5" id="KW-0238">DNA-binding</keyword>
<keyword evidence="3" id="KW-0862">Zinc</keyword>
<dbReference type="SUPFAM" id="SSF46785">
    <property type="entry name" value="Winged helix' DNA-binding domain"/>
    <property type="match status" value="1"/>
</dbReference>
<dbReference type="InterPro" id="IPR036388">
    <property type="entry name" value="WH-like_DNA-bd_sf"/>
</dbReference>
<comment type="similarity">
    <text evidence="1">Belongs to the Fur family.</text>
</comment>
<dbReference type="InterPro" id="IPR002481">
    <property type="entry name" value="FUR"/>
</dbReference>
<dbReference type="RefSeq" id="WP_379981768.1">
    <property type="nucleotide sequence ID" value="NZ_JBHUMO010000046.1"/>
</dbReference>
<organism evidence="7 8">
    <name type="scientific">Enterococcus camelliae</name>
    <dbReference type="NCBI Taxonomy" id="453959"/>
    <lineage>
        <taxon>Bacteria</taxon>
        <taxon>Bacillati</taxon>
        <taxon>Bacillota</taxon>
        <taxon>Bacilli</taxon>
        <taxon>Lactobacillales</taxon>
        <taxon>Enterococcaceae</taxon>
        <taxon>Enterococcus</taxon>
    </lineage>
</organism>
<evidence type="ECO:0000256" key="5">
    <source>
        <dbReference type="ARBA" id="ARBA00023125"/>
    </source>
</evidence>
<accession>A0ABW5TLV5</accession>
<keyword evidence="2" id="KW-0678">Repressor</keyword>
<dbReference type="Pfam" id="PF01475">
    <property type="entry name" value="FUR"/>
    <property type="match status" value="1"/>
</dbReference>
<comment type="caution">
    <text evidence="7">The sequence shown here is derived from an EMBL/GenBank/DDBJ whole genome shotgun (WGS) entry which is preliminary data.</text>
</comment>
<dbReference type="EMBL" id="JBHUMO010000046">
    <property type="protein sequence ID" value="MFD2729423.1"/>
    <property type="molecule type" value="Genomic_DNA"/>
</dbReference>
<dbReference type="PANTHER" id="PTHR33202:SF8">
    <property type="entry name" value="PEROXIDE-RESPONSIVE REPRESSOR PERR"/>
    <property type="match status" value="1"/>
</dbReference>
<evidence type="ECO:0000256" key="2">
    <source>
        <dbReference type="ARBA" id="ARBA00022491"/>
    </source>
</evidence>
<evidence type="ECO:0000313" key="8">
    <source>
        <dbReference type="Proteomes" id="UP001597427"/>
    </source>
</evidence>
<evidence type="ECO:0000256" key="3">
    <source>
        <dbReference type="ARBA" id="ARBA00022833"/>
    </source>
</evidence>
<reference evidence="8" key="1">
    <citation type="journal article" date="2019" name="Int. J. Syst. Evol. Microbiol.">
        <title>The Global Catalogue of Microorganisms (GCM) 10K type strain sequencing project: providing services to taxonomists for standard genome sequencing and annotation.</title>
        <authorList>
            <consortium name="The Broad Institute Genomics Platform"/>
            <consortium name="The Broad Institute Genome Sequencing Center for Infectious Disease"/>
            <person name="Wu L."/>
            <person name="Ma J."/>
        </authorList>
    </citation>
    <scope>NUCLEOTIDE SEQUENCE [LARGE SCALE GENOMIC DNA]</scope>
    <source>
        <strain evidence="8">TISTR 932</strain>
    </source>
</reference>
<dbReference type="InterPro" id="IPR043135">
    <property type="entry name" value="Fur_C"/>
</dbReference>
<dbReference type="Gene3D" id="3.30.1490.190">
    <property type="match status" value="1"/>
</dbReference>
<dbReference type="PANTHER" id="PTHR33202">
    <property type="entry name" value="ZINC UPTAKE REGULATION PROTEIN"/>
    <property type="match status" value="1"/>
</dbReference>
<gene>
    <name evidence="7" type="ORF">ACFSR0_08295</name>
</gene>
<dbReference type="CDD" id="cd07153">
    <property type="entry name" value="Fur_like"/>
    <property type="match status" value="1"/>
</dbReference>
<name>A0ABW5TLV5_9ENTE</name>
<keyword evidence="8" id="KW-1185">Reference proteome</keyword>
<evidence type="ECO:0000256" key="6">
    <source>
        <dbReference type="ARBA" id="ARBA00023163"/>
    </source>
</evidence>
<dbReference type="InterPro" id="IPR036390">
    <property type="entry name" value="WH_DNA-bd_sf"/>
</dbReference>
<proteinExistence type="inferred from homology"/>
<keyword evidence="6" id="KW-0804">Transcription</keyword>
<evidence type="ECO:0000256" key="4">
    <source>
        <dbReference type="ARBA" id="ARBA00023015"/>
    </source>
</evidence>
<dbReference type="Gene3D" id="1.10.10.10">
    <property type="entry name" value="Winged helix-like DNA-binding domain superfamily/Winged helix DNA-binding domain"/>
    <property type="match status" value="1"/>
</dbReference>
<evidence type="ECO:0000256" key="1">
    <source>
        <dbReference type="ARBA" id="ARBA00007957"/>
    </source>
</evidence>
<keyword evidence="4" id="KW-0805">Transcription regulation</keyword>